<dbReference type="EnsemblPlants" id="AVESA.00010b.r2.2CG0321820.1">
    <property type="protein sequence ID" value="AVESA.00010b.r2.2CG0321820.1.CDS"/>
    <property type="gene ID" value="AVESA.00010b.r2.2CG0321820"/>
</dbReference>
<proteinExistence type="predicted"/>
<organism evidence="1 2">
    <name type="scientific">Avena sativa</name>
    <name type="common">Oat</name>
    <dbReference type="NCBI Taxonomy" id="4498"/>
    <lineage>
        <taxon>Eukaryota</taxon>
        <taxon>Viridiplantae</taxon>
        <taxon>Streptophyta</taxon>
        <taxon>Embryophyta</taxon>
        <taxon>Tracheophyta</taxon>
        <taxon>Spermatophyta</taxon>
        <taxon>Magnoliopsida</taxon>
        <taxon>Liliopsida</taxon>
        <taxon>Poales</taxon>
        <taxon>Poaceae</taxon>
        <taxon>BOP clade</taxon>
        <taxon>Pooideae</taxon>
        <taxon>Poodae</taxon>
        <taxon>Poeae</taxon>
        <taxon>Poeae Chloroplast Group 1 (Aveneae type)</taxon>
        <taxon>Aveninae</taxon>
        <taxon>Avena</taxon>
    </lineage>
</organism>
<evidence type="ECO:0000313" key="1">
    <source>
        <dbReference type="EnsemblPlants" id="AVESA.00010b.r2.2CG0321820.1.CDS"/>
    </source>
</evidence>
<name>A0ACD5UVD2_AVESA</name>
<sequence length="387" mass="42409">MRSSRPLVASAALLLLVVVVLPLAAAAADMSIRSYGDRSEQGIRRMYSEWMTQHGRTYNAVGEEEHRYAVFRDNLRHIDQHNAAADAGVHSFRLGLNRFADLTNEEYRSTYTRARSKPARERKLSARYHADEDEELPESVDWRDKGAVVGVKDQGDCGSSWAFSAIAAVEGINQIVTGQLVSLSEQELVDCDTLYNAGCDGGLMDDAFVFIINSKGIGTEQDYPYIGKDNRSCAANKENKTVVTIDDCNDVPMNSERSLQKAVSNQPISVAIETSGRAFQLYESGILSSGACGSDIDHAATVVGYGSEVGKDYWLVKESLGTAWGESGYVRMERNVKATSGTCGITYWPCYPIKNQAKLLNTGSERMLAKPHRAFPANVDMGKKSSS</sequence>
<reference evidence="1" key="1">
    <citation type="submission" date="2021-05" db="EMBL/GenBank/DDBJ databases">
        <authorList>
            <person name="Scholz U."/>
            <person name="Mascher M."/>
            <person name="Fiebig A."/>
        </authorList>
    </citation>
    <scope>NUCLEOTIDE SEQUENCE [LARGE SCALE GENOMIC DNA]</scope>
</reference>
<protein>
    <submittedName>
        <fullName evidence="1">Uncharacterized protein</fullName>
    </submittedName>
</protein>
<keyword evidence="2" id="KW-1185">Reference proteome</keyword>
<evidence type="ECO:0000313" key="2">
    <source>
        <dbReference type="Proteomes" id="UP001732700"/>
    </source>
</evidence>
<accession>A0ACD5UVD2</accession>
<dbReference type="Proteomes" id="UP001732700">
    <property type="component" value="Chromosome 2C"/>
</dbReference>
<reference evidence="1" key="2">
    <citation type="submission" date="2025-09" db="UniProtKB">
        <authorList>
            <consortium name="EnsemblPlants"/>
        </authorList>
    </citation>
    <scope>IDENTIFICATION</scope>
</reference>